<feature type="chain" id="PRO_5046184634" description="Secreted protein" evidence="1">
    <location>
        <begin position="44"/>
        <end position="75"/>
    </location>
</feature>
<dbReference type="EMBL" id="JBBJBU010000001">
    <property type="protein sequence ID" value="KAK7206985.1"/>
    <property type="molecule type" value="Genomic_DNA"/>
</dbReference>
<dbReference type="GeneID" id="90040273"/>
<keyword evidence="1" id="KW-0732">Signal</keyword>
<name>A0ABR1FAW8_9ASCO</name>
<evidence type="ECO:0008006" key="4">
    <source>
        <dbReference type="Google" id="ProtNLM"/>
    </source>
</evidence>
<reference evidence="2 3" key="1">
    <citation type="submission" date="2024-03" db="EMBL/GenBank/DDBJ databases">
        <title>Genome-scale model development and genomic sequencing of the oleaginous clade Lipomyces.</title>
        <authorList>
            <consortium name="Lawrence Berkeley National Laboratory"/>
            <person name="Czajka J.J."/>
            <person name="Han Y."/>
            <person name="Kim J."/>
            <person name="Mondo S.J."/>
            <person name="Hofstad B.A."/>
            <person name="Robles A."/>
            <person name="Haridas S."/>
            <person name="Riley R."/>
            <person name="LaButti K."/>
            <person name="Pangilinan J."/>
            <person name="Andreopoulos W."/>
            <person name="Lipzen A."/>
            <person name="Yan J."/>
            <person name="Wang M."/>
            <person name="Ng V."/>
            <person name="Grigoriev I.V."/>
            <person name="Spatafora J.W."/>
            <person name="Magnuson J.K."/>
            <person name="Baker S.E."/>
            <person name="Pomraning K.R."/>
        </authorList>
    </citation>
    <scope>NUCLEOTIDE SEQUENCE [LARGE SCALE GENOMIC DNA]</scope>
    <source>
        <strain evidence="2 3">Phaff 52-87</strain>
    </source>
</reference>
<proteinExistence type="predicted"/>
<organism evidence="2 3">
    <name type="scientific">Myxozyma melibiosi</name>
    <dbReference type="NCBI Taxonomy" id="54550"/>
    <lineage>
        <taxon>Eukaryota</taxon>
        <taxon>Fungi</taxon>
        <taxon>Dikarya</taxon>
        <taxon>Ascomycota</taxon>
        <taxon>Saccharomycotina</taxon>
        <taxon>Lipomycetes</taxon>
        <taxon>Lipomycetales</taxon>
        <taxon>Lipomycetaceae</taxon>
        <taxon>Myxozyma</taxon>
    </lineage>
</organism>
<feature type="signal peptide" evidence="1">
    <location>
        <begin position="1"/>
        <end position="43"/>
    </location>
</feature>
<gene>
    <name evidence="2" type="ORF">BZA70DRAFT_304</name>
</gene>
<keyword evidence="3" id="KW-1185">Reference proteome</keyword>
<sequence length="75" mass="8542">MRRSGLDRCIKSCEFNTPAACLLLLLLCLYLLISNGLTAVAHAQQCSCSLLRGQRQVRSQNQLSLHYYYSARDEY</sequence>
<dbReference type="RefSeq" id="XP_064770018.1">
    <property type="nucleotide sequence ID" value="XM_064914761.1"/>
</dbReference>
<dbReference type="Proteomes" id="UP001498771">
    <property type="component" value="Unassembled WGS sequence"/>
</dbReference>
<evidence type="ECO:0000313" key="2">
    <source>
        <dbReference type="EMBL" id="KAK7206985.1"/>
    </source>
</evidence>
<comment type="caution">
    <text evidence="2">The sequence shown here is derived from an EMBL/GenBank/DDBJ whole genome shotgun (WGS) entry which is preliminary data.</text>
</comment>
<evidence type="ECO:0000256" key="1">
    <source>
        <dbReference type="SAM" id="SignalP"/>
    </source>
</evidence>
<evidence type="ECO:0000313" key="3">
    <source>
        <dbReference type="Proteomes" id="UP001498771"/>
    </source>
</evidence>
<accession>A0ABR1FAW8</accession>
<protein>
    <recommendedName>
        <fullName evidence="4">Secreted protein</fullName>
    </recommendedName>
</protein>